<evidence type="ECO:0008006" key="4">
    <source>
        <dbReference type="Google" id="ProtNLM"/>
    </source>
</evidence>
<proteinExistence type="predicted"/>
<protein>
    <recommendedName>
        <fullName evidence="4">2-oxoglutarate dehydrogenase</fullName>
    </recommendedName>
</protein>
<reference evidence="2 3" key="1">
    <citation type="submission" date="2015-11" db="EMBL/GenBank/DDBJ databases">
        <title>Expanding the genomic diversity of Burkholderia species for the development of highly accurate diagnostics.</title>
        <authorList>
            <person name="Sahl J."/>
            <person name="Keim P."/>
            <person name="Wagner D."/>
        </authorList>
    </citation>
    <scope>NUCLEOTIDE SEQUENCE [LARGE SCALE GENOMIC DNA]</scope>
    <source>
        <strain evidence="2 3">MSMB1808WGS</strain>
    </source>
</reference>
<dbReference type="EMBL" id="LPBJ01000095">
    <property type="protein sequence ID" value="KVP89341.1"/>
    <property type="molecule type" value="Genomic_DNA"/>
</dbReference>
<sequence>MRQLQAVVDNRHSDASPVEPARPRRRDIDIDAGNAAQTGSGITDLPGIDEMPLVAKQRIGNIGRFERATAGGVVAAAPGERASAKYESETVHEPRQDESRRLVVRL</sequence>
<feature type="compositionally biased region" description="Basic and acidic residues" evidence="1">
    <location>
        <begin position="82"/>
        <end position="106"/>
    </location>
</feature>
<dbReference type="AlphaFoldDB" id="A0AAW3MQ82"/>
<name>A0AAW3MQ82_9BURK</name>
<evidence type="ECO:0000256" key="1">
    <source>
        <dbReference type="SAM" id="MobiDB-lite"/>
    </source>
</evidence>
<comment type="caution">
    <text evidence="2">The sequence shown here is derived from an EMBL/GenBank/DDBJ whole genome shotgun (WGS) entry which is preliminary data.</text>
</comment>
<organism evidence="2 3">
    <name type="scientific">Burkholderia ubonensis</name>
    <dbReference type="NCBI Taxonomy" id="101571"/>
    <lineage>
        <taxon>Bacteria</taxon>
        <taxon>Pseudomonadati</taxon>
        <taxon>Pseudomonadota</taxon>
        <taxon>Betaproteobacteria</taxon>
        <taxon>Burkholderiales</taxon>
        <taxon>Burkholderiaceae</taxon>
        <taxon>Burkholderia</taxon>
        <taxon>Burkholderia cepacia complex</taxon>
    </lineage>
</organism>
<gene>
    <name evidence="2" type="ORF">WJ96_20305</name>
</gene>
<feature type="region of interest" description="Disordered" evidence="1">
    <location>
        <begin position="79"/>
        <end position="106"/>
    </location>
</feature>
<evidence type="ECO:0000313" key="2">
    <source>
        <dbReference type="EMBL" id="KVP89341.1"/>
    </source>
</evidence>
<accession>A0AAW3MQ82</accession>
<feature type="region of interest" description="Disordered" evidence="1">
    <location>
        <begin position="1"/>
        <end position="45"/>
    </location>
</feature>
<dbReference type="Proteomes" id="UP000056453">
    <property type="component" value="Unassembled WGS sequence"/>
</dbReference>
<keyword evidence="3" id="KW-1185">Reference proteome</keyword>
<evidence type="ECO:0000313" key="3">
    <source>
        <dbReference type="Proteomes" id="UP000056453"/>
    </source>
</evidence>